<evidence type="ECO:0000313" key="1">
    <source>
        <dbReference type="EMBL" id="AGK78610.1"/>
    </source>
</evidence>
<dbReference type="Proteomes" id="UP000013304">
    <property type="component" value="Chromosome"/>
</dbReference>
<gene>
    <name evidence="1" type="ORF">SFUL_3692</name>
</gene>
<sequence>MSAVTKEKREKQLAVVRERAGQGIADTVIAEELGVHPRTVLRIRQRHDIPSLWQRPAPSAGCGSVAQYQKRGCRCTVCVAAHNARHVEGRRGRVARRDTATFVHGVNGYRNWNCRCAKCKAEASAASARERAARRARGASR</sequence>
<organism evidence="1 2">
    <name type="scientific">Streptomyces microflavus DSM 40593</name>
    <dbReference type="NCBI Taxonomy" id="1303692"/>
    <lineage>
        <taxon>Bacteria</taxon>
        <taxon>Bacillati</taxon>
        <taxon>Actinomycetota</taxon>
        <taxon>Actinomycetes</taxon>
        <taxon>Kitasatosporales</taxon>
        <taxon>Streptomycetaceae</taxon>
        <taxon>Streptomyces</taxon>
    </lineage>
</organism>
<dbReference type="PATRIC" id="fig|1303692.3.peg.3707"/>
<dbReference type="EMBL" id="CP005080">
    <property type="protein sequence ID" value="AGK78610.1"/>
    <property type="molecule type" value="Genomic_DNA"/>
</dbReference>
<dbReference type="KEGG" id="sfi:SFUL_3692"/>
<dbReference type="HOGENOM" id="CLU_1824234_0_0_11"/>
<reference evidence="1 2" key="1">
    <citation type="submission" date="2013-04" db="EMBL/GenBank/DDBJ databases">
        <title>Complete genome sequence of Streptomyces fulvissimus.</title>
        <authorList>
            <person name="Myronovskyi M."/>
            <person name="Tokovenko B."/>
            <person name="Manderscheid N."/>
            <person name="Petzke L."/>
            <person name="Luzhetskyy A."/>
        </authorList>
    </citation>
    <scope>NUCLEOTIDE SEQUENCE [LARGE SCALE GENOMIC DNA]</scope>
    <source>
        <strain evidence="1 2">DSM 40593</strain>
    </source>
</reference>
<evidence type="ECO:0000313" key="2">
    <source>
        <dbReference type="Proteomes" id="UP000013304"/>
    </source>
</evidence>
<dbReference type="AlphaFoldDB" id="N0CSJ4"/>
<protein>
    <submittedName>
        <fullName evidence="1">Uncharacterized protein</fullName>
    </submittedName>
</protein>
<name>N0CSJ4_STRMI</name>
<proteinExistence type="predicted"/>
<accession>N0CSJ4</accession>